<dbReference type="Proteomes" id="UP000221961">
    <property type="component" value="Chromosome"/>
</dbReference>
<evidence type="ECO:0000313" key="1">
    <source>
        <dbReference type="EMBL" id="ATL65874.1"/>
    </source>
</evidence>
<protein>
    <submittedName>
        <fullName evidence="1">Uncharacterized protein</fullName>
    </submittedName>
</protein>
<dbReference type="GeneID" id="88357028"/>
<organism evidence="1 2">
    <name type="scientific">Nocardia terpenica</name>
    <dbReference type="NCBI Taxonomy" id="455432"/>
    <lineage>
        <taxon>Bacteria</taxon>
        <taxon>Bacillati</taxon>
        <taxon>Actinomycetota</taxon>
        <taxon>Actinomycetes</taxon>
        <taxon>Mycobacteriales</taxon>
        <taxon>Nocardiaceae</taxon>
        <taxon>Nocardia</taxon>
    </lineage>
</organism>
<reference evidence="1 2" key="1">
    <citation type="submission" date="2017-10" db="EMBL/GenBank/DDBJ databases">
        <title>Comparative genomics between pathogenic Norcardia.</title>
        <authorList>
            <person name="Zeng L."/>
        </authorList>
    </citation>
    <scope>NUCLEOTIDE SEQUENCE [LARGE SCALE GENOMIC DNA]</scope>
    <source>
        <strain evidence="1 2">NC_YFY_NT001</strain>
    </source>
</reference>
<proteinExistence type="predicted"/>
<dbReference type="EMBL" id="CP023778">
    <property type="protein sequence ID" value="ATL65874.1"/>
    <property type="molecule type" value="Genomic_DNA"/>
</dbReference>
<dbReference type="RefSeq" id="WP_098693105.1">
    <property type="nucleotide sequence ID" value="NZ_CP023778.1"/>
</dbReference>
<accession>A0A291RFG0</accession>
<evidence type="ECO:0000313" key="2">
    <source>
        <dbReference type="Proteomes" id="UP000221961"/>
    </source>
</evidence>
<gene>
    <name evidence="1" type="ORF">CRH09_06240</name>
</gene>
<sequence>MYTATTDDLAERVRHYRNVYELNCWADDAERIIMHPVDVGALEVPATLGESLCRRLQDLIQDCPIIGHSNQRMTILTRPEAHESGLDDVLLSLRATLVESTALVVLPSPVTEASGYRRWASTPRNAFRPRLETVIRLADQISGRGCLVMGYGRGGGIR</sequence>
<name>A0A291RFG0_9NOCA</name>
<dbReference type="AlphaFoldDB" id="A0A291RFG0"/>
<dbReference type="KEGG" id="ntp:CRH09_06240"/>